<evidence type="ECO:0000313" key="2">
    <source>
        <dbReference type="Proteomes" id="UP001148662"/>
    </source>
</evidence>
<accession>A0ACC1S5Y7</accession>
<organism evidence="1 2">
    <name type="scientific">Phlebia brevispora</name>
    <dbReference type="NCBI Taxonomy" id="194682"/>
    <lineage>
        <taxon>Eukaryota</taxon>
        <taxon>Fungi</taxon>
        <taxon>Dikarya</taxon>
        <taxon>Basidiomycota</taxon>
        <taxon>Agaricomycotina</taxon>
        <taxon>Agaricomycetes</taxon>
        <taxon>Polyporales</taxon>
        <taxon>Meruliaceae</taxon>
        <taxon>Phlebia</taxon>
    </lineage>
</organism>
<protein>
    <submittedName>
        <fullName evidence="1">Uncharacterized protein</fullName>
    </submittedName>
</protein>
<name>A0ACC1S5Y7_9APHY</name>
<evidence type="ECO:0000313" key="1">
    <source>
        <dbReference type="EMBL" id="KAJ3532817.1"/>
    </source>
</evidence>
<dbReference type="EMBL" id="JANHOG010001708">
    <property type="protein sequence ID" value="KAJ3532817.1"/>
    <property type="molecule type" value="Genomic_DNA"/>
</dbReference>
<dbReference type="Proteomes" id="UP001148662">
    <property type="component" value="Unassembled WGS sequence"/>
</dbReference>
<sequence>MTSSTQRPVVFMDVMIGETPAGRMKMELFSDIVPKTAENFRQLCTGEYRYARCLISMRKQCSRGGQSQSKFETSGIQRRNIPQVSSAAYVDDIDGSRSLTSGFTECGDFIKGDGTGSFSIYGDKFPDENFQEKHTGPGLLSMANSGPNTNGCQFFITTAKCDFLDGKHVVFGKVIDGMLTLRKIENVPTGPNNRPKLAVKIVAMADPVAAKSSFLCMYMSSHPDTLVSYVRHFGKVKEKVKSAQMAAIDTKGMTLKYTTNDNTTTEARVTFDPPLSGYDDVKPRLLQMKVDAEEALGMTKAPQITDFKLPPDA</sequence>
<reference evidence="1" key="1">
    <citation type="submission" date="2022-07" db="EMBL/GenBank/DDBJ databases">
        <title>Genome Sequence of Phlebia brevispora.</title>
        <authorList>
            <person name="Buettner E."/>
        </authorList>
    </citation>
    <scope>NUCLEOTIDE SEQUENCE</scope>
    <source>
        <strain evidence="1">MPL23</strain>
    </source>
</reference>
<comment type="caution">
    <text evidence="1">The sequence shown here is derived from an EMBL/GenBank/DDBJ whole genome shotgun (WGS) entry which is preliminary data.</text>
</comment>
<proteinExistence type="predicted"/>
<gene>
    <name evidence="1" type="ORF">NM688_g7369</name>
</gene>
<keyword evidence="2" id="KW-1185">Reference proteome</keyword>